<feature type="transmembrane region" description="Helical" evidence="10">
    <location>
        <begin position="555"/>
        <end position="574"/>
    </location>
</feature>
<feature type="transmembrane region" description="Helical" evidence="10">
    <location>
        <begin position="523"/>
        <end position="543"/>
    </location>
</feature>
<evidence type="ECO:0000256" key="7">
    <source>
        <dbReference type="ARBA" id="ARBA00049119"/>
    </source>
</evidence>
<feature type="transmembrane region" description="Helical" evidence="10">
    <location>
        <begin position="486"/>
        <end position="503"/>
    </location>
</feature>
<sequence>MSALDEKRSPSEEKVTADRLATDDASSNDDSLVPVPQAVLDESMVNNPLAGIPKAQLMRDVEIFAQEKGLTDHLEGLQRGALLAQRPADFQSIEELPQDEKDAIAHEYSHKWSHPFLLYMTIFTCSIGAATQGWDQTGSNGANLSFPVAFNIPEAASEGIAPGAPGYVSAALAERNQWIVGIVNAAPYIASAMIGCWLSDPLNNLFGRRGCIFITAVILVVTPIASGFTKNWWELFIVRLLLGIGMGAKGSTVPVFAAENSPAQIRGALVMGWQLWTAFGIFLGFIANVVVADTGDISWRLQLGSAFIPALPLAILIYFCPESPRWLMKKNRYPQALRSLIRLRHNKLQAYRDLYYIHVNLLEEAKIIRGENYVARFMELFTIPRVRRATVGATVVMLAQQMCGINIVAFYSSTIFKEGGFSSKEALYASVGFGAVNFLFAFPALVTIDTFGRRSLLLSTFPQMAWTLLAAGLCFLIPGETNKTRIGLVALFVYLFAAVYSVGEGPVPFTYSAEVFPLAQREQGMAWAVATCLFWAAVLSITFPRMLRVMTPTGAFGFYAGLNVCAFVLIWLFVPETARYTLEELDAVFSVPHAKFIKHQNTKTLPYWFKTTILRQKGVTRPEPLVKLDNNLVGAGEKRVDPSMA</sequence>
<proteinExistence type="inferred from homology"/>
<feature type="transmembrane region" description="Helical" evidence="10">
    <location>
        <begin position="297"/>
        <end position="320"/>
    </location>
</feature>
<protein>
    <submittedName>
        <fullName evidence="12">Related to HXT5 - Hexose transporter with moderate affinity for glucose</fullName>
    </submittedName>
</protein>
<gene>
    <name evidence="12" type="ORF">PSANT_03021</name>
</gene>
<keyword evidence="13" id="KW-1185">Reference proteome</keyword>
<dbReference type="SUPFAM" id="SSF103473">
    <property type="entry name" value="MFS general substrate transporter"/>
    <property type="match status" value="1"/>
</dbReference>
<feature type="domain" description="Major facilitator superfamily (MFS) profile" evidence="11">
    <location>
        <begin position="121"/>
        <end position="578"/>
    </location>
</feature>
<comment type="similarity">
    <text evidence="2 8">Belongs to the major facilitator superfamily. Sugar transporter (TC 2.A.1.1) family.</text>
</comment>
<dbReference type="FunFam" id="1.20.1250.20:FF:000100">
    <property type="entry name" value="MFS sugar transporter, putative"/>
    <property type="match status" value="1"/>
</dbReference>
<dbReference type="InterPro" id="IPR050814">
    <property type="entry name" value="Myo-inositol_Transporter"/>
</dbReference>
<keyword evidence="3 8" id="KW-0813">Transport</keyword>
<dbReference type="GO" id="GO:0015798">
    <property type="term" value="P:myo-inositol transport"/>
    <property type="evidence" value="ECO:0007669"/>
    <property type="project" value="UniProtKB-ARBA"/>
</dbReference>
<feature type="compositionally biased region" description="Basic and acidic residues" evidence="9">
    <location>
        <begin position="1"/>
        <end position="22"/>
    </location>
</feature>
<evidence type="ECO:0000313" key="12">
    <source>
        <dbReference type="EMBL" id="SPO45335.1"/>
    </source>
</evidence>
<feature type="transmembrane region" description="Helical" evidence="10">
    <location>
        <begin position="178"/>
        <end position="198"/>
    </location>
</feature>
<dbReference type="InterPro" id="IPR036259">
    <property type="entry name" value="MFS_trans_sf"/>
</dbReference>
<comment type="subcellular location">
    <subcellularLocation>
        <location evidence="1">Membrane</location>
        <topology evidence="1">Multi-pass membrane protein</topology>
    </subcellularLocation>
</comment>
<dbReference type="PROSITE" id="PS50850">
    <property type="entry name" value="MFS"/>
    <property type="match status" value="1"/>
</dbReference>
<evidence type="ECO:0000256" key="10">
    <source>
        <dbReference type="SAM" id="Phobius"/>
    </source>
</evidence>
<evidence type="ECO:0000256" key="9">
    <source>
        <dbReference type="SAM" id="MobiDB-lite"/>
    </source>
</evidence>
<dbReference type="Proteomes" id="UP000325008">
    <property type="component" value="Unassembled WGS sequence"/>
</dbReference>
<dbReference type="Gene3D" id="1.20.1250.20">
    <property type="entry name" value="MFS general substrate transporter like domains"/>
    <property type="match status" value="1"/>
</dbReference>
<feature type="region of interest" description="Disordered" evidence="9">
    <location>
        <begin position="1"/>
        <end position="33"/>
    </location>
</feature>
<feature type="transmembrane region" description="Helical" evidence="10">
    <location>
        <begin position="116"/>
        <end position="134"/>
    </location>
</feature>
<evidence type="ECO:0000313" key="13">
    <source>
        <dbReference type="Proteomes" id="UP000325008"/>
    </source>
</evidence>
<dbReference type="InterPro" id="IPR005829">
    <property type="entry name" value="Sugar_transporter_CS"/>
</dbReference>
<comment type="caution">
    <text evidence="12">The sequence shown here is derived from an EMBL/GenBank/DDBJ whole genome shotgun (WGS) entry which is preliminary data.</text>
</comment>
<dbReference type="EMBL" id="OOIQ01000006">
    <property type="protein sequence ID" value="SPO45335.1"/>
    <property type="molecule type" value="Genomic_DNA"/>
</dbReference>
<evidence type="ECO:0000256" key="6">
    <source>
        <dbReference type="ARBA" id="ARBA00023136"/>
    </source>
</evidence>
<dbReference type="PANTHER" id="PTHR48020:SF4">
    <property type="entry name" value="SYMPORT, PUTATIVE (AFU_ORTHOLOGUE AFUA_3G11790)-RELATED"/>
    <property type="match status" value="1"/>
</dbReference>
<evidence type="ECO:0000256" key="5">
    <source>
        <dbReference type="ARBA" id="ARBA00022989"/>
    </source>
</evidence>
<evidence type="ECO:0000256" key="3">
    <source>
        <dbReference type="ARBA" id="ARBA00022448"/>
    </source>
</evidence>
<reference evidence="12" key="1">
    <citation type="submission" date="2018-03" db="EMBL/GenBank/DDBJ databases">
        <authorList>
            <person name="Guldener U."/>
        </authorList>
    </citation>
    <scope>NUCLEOTIDE SEQUENCE [LARGE SCALE GENOMIC DNA]</scope>
    <source>
        <strain evidence="12">ATCC34888</strain>
    </source>
</reference>
<dbReference type="Pfam" id="PF00083">
    <property type="entry name" value="Sugar_tr"/>
    <property type="match status" value="1"/>
</dbReference>
<dbReference type="OrthoDB" id="5290825at2759"/>
<feature type="transmembrane region" description="Helical" evidence="10">
    <location>
        <begin position="210"/>
        <end position="229"/>
    </location>
</feature>
<dbReference type="InterPro" id="IPR005828">
    <property type="entry name" value="MFS_sugar_transport-like"/>
</dbReference>
<dbReference type="PRINTS" id="PR00171">
    <property type="entry name" value="SUGRTRNSPORT"/>
</dbReference>
<dbReference type="GO" id="GO:0022857">
    <property type="term" value="F:transmembrane transporter activity"/>
    <property type="evidence" value="ECO:0007669"/>
    <property type="project" value="InterPro"/>
</dbReference>
<organism evidence="12 13">
    <name type="scientific">Pseudozyma antarctica</name>
    <name type="common">Yeast</name>
    <name type="synonym">Candida antarctica</name>
    <dbReference type="NCBI Taxonomy" id="84753"/>
    <lineage>
        <taxon>Eukaryota</taxon>
        <taxon>Fungi</taxon>
        <taxon>Dikarya</taxon>
        <taxon>Basidiomycota</taxon>
        <taxon>Ustilaginomycotina</taxon>
        <taxon>Ustilaginomycetes</taxon>
        <taxon>Ustilaginales</taxon>
        <taxon>Ustilaginaceae</taxon>
        <taxon>Moesziomyces</taxon>
    </lineage>
</organism>
<name>A0A5C3FNG4_PSEA2</name>
<evidence type="ECO:0000259" key="11">
    <source>
        <dbReference type="PROSITE" id="PS50850"/>
    </source>
</evidence>
<evidence type="ECO:0000256" key="4">
    <source>
        <dbReference type="ARBA" id="ARBA00022692"/>
    </source>
</evidence>
<dbReference type="InterPro" id="IPR020846">
    <property type="entry name" value="MFS_dom"/>
</dbReference>
<feature type="transmembrane region" description="Helical" evidence="10">
    <location>
        <begin position="460"/>
        <end position="479"/>
    </location>
</feature>
<feature type="transmembrane region" description="Helical" evidence="10">
    <location>
        <begin position="426"/>
        <end position="448"/>
    </location>
</feature>
<evidence type="ECO:0000256" key="2">
    <source>
        <dbReference type="ARBA" id="ARBA00010992"/>
    </source>
</evidence>
<keyword evidence="5 10" id="KW-1133">Transmembrane helix</keyword>
<dbReference type="GO" id="GO:0016020">
    <property type="term" value="C:membrane"/>
    <property type="evidence" value="ECO:0007669"/>
    <property type="project" value="UniProtKB-SubCell"/>
</dbReference>
<keyword evidence="6 10" id="KW-0472">Membrane</keyword>
<keyword evidence="4 10" id="KW-0812">Transmembrane</keyword>
<evidence type="ECO:0000256" key="8">
    <source>
        <dbReference type="RuleBase" id="RU003346"/>
    </source>
</evidence>
<dbReference type="InterPro" id="IPR003663">
    <property type="entry name" value="Sugar/inositol_transpt"/>
</dbReference>
<evidence type="ECO:0000256" key="1">
    <source>
        <dbReference type="ARBA" id="ARBA00004141"/>
    </source>
</evidence>
<dbReference type="GO" id="GO:0015791">
    <property type="term" value="P:polyol transmembrane transport"/>
    <property type="evidence" value="ECO:0007669"/>
    <property type="project" value="UniProtKB-ARBA"/>
</dbReference>
<dbReference type="PROSITE" id="PS00217">
    <property type="entry name" value="SUGAR_TRANSPORT_2"/>
    <property type="match status" value="1"/>
</dbReference>
<feature type="transmembrane region" description="Helical" evidence="10">
    <location>
        <begin position="269"/>
        <end position="291"/>
    </location>
</feature>
<dbReference type="NCBIfam" id="TIGR00879">
    <property type="entry name" value="SP"/>
    <property type="match status" value="1"/>
</dbReference>
<accession>A0A5C3FNG4</accession>
<dbReference type="AlphaFoldDB" id="A0A5C3FNG4"/>
<comment type="catalytic activity">
    <reaction evidence="7">
        <text>myo-inositol(out) + H(+)(out) = myo-inositol(in) + H(+)(in)</text>
        <dbReference type="Rhea" id="RHEA:60364"/>
        <dbReference type="ChEBI" id="CHEBI:15378"/>
        <dbReference type="ChEBI" id="CHEBI:17268"/>
    </reaction>
</comment>
<feature type="transmembrane region" description="Helical" evidence="10">
    <location>
        <begin position="235"/>
        <end position="257"/>
    </location>
</feature>
<dbReference type="PANTHER" id="PTHR48020">
    <property type="entry name" value="PROTON MYO-INOSITOL COTRANSPORTER"/>
    <property type="match status" value="1"/>
</dbReference>